<dbReference type="OrthoDB" id="3648309at2759"/>
<feature type="transmembrane region" description="Helical" evidence="6">
    <location>
        <begin position="198"/>
        <end position="217"/>
    </location>
</feature>
<evidence type="ECO:0000313" key="8">
    <source>
        <dbReference type="Proteomes" id="UP000694255"/>
    </source>
</evidence>
<feature type="transmembrane region" description="Helical" evidence="6">
    <location>
        <begin position="76"/>
        <end position="96"/>
    </location>
</feature>
<evidence type="ECO:0008006" key="9">
    <source>
        <dbReference type="Google" id="ProtNLM"/>
    </source>
</evidence>
<accession>A0A8J5UK19</accession>
<evidence type="ECO:0000256" key="5">
    <source>
        <dbReference type="ARBA" id="ARBA00023136"/>
    </source>
</evidence>
<sequence length="272" mass="29115">MADISDSESISSYAKSPIEMRSEEVVPFKTCTVAGDNGEYVVIGEHKYFRHELMQAFGGTFNPGLTPYPKRQFGNAAAIGLVATHMNIFVLGLYFIGVGGITAPNMAVGLFIFMGGLTQFLAGVMCLIAGSDFGALAFTSYGAFWLSFGVIFIPGFGIQAAYAEDPQQLNTAIGLVSVGWAIFTFGVLMCVIKATLSFFWTVLTLELTIILLAAGFLSGSPHVMKAGGAMGVINAAAGWFEAFAGIATRQNSYLVPKEIPLQKIYAMFSRKK</sequence>
<evidence type="ECO:0000256" key="1">
    <source>
        <dbReference type="ARBA" id="ARBA00004141"/>
    </source>
</evidence>
<feature type="transmembrane region" description="Helical" evidence="6">
    <location>
        <begin position="108"/>
        <end position="130"/>
    </location>
</feature>
<dbReference type="NCBIfam" id="NF038013">
    <property type="entry name" value="AceTr_1"/>
    <property type="match status" value="1"/>
</dbReference>
<dbReference type="EMBL" id="JAGSYN010000217">
    <property type="protein sequence ID" value="KAG7661576.1"/>
    <property type="molecule type" value="Genomic_DNA"/>
</dbReference>
<keyword evidence="4 6" id="KW-1133">Transmembrane helix</keyword>
<name>A0A8J5UK19_9ASCO</name>
<dbReference type="InterPro" id="IPR051633">
    <property type="entry name" value="AceTr"/>
</dbReference>
<keyword evidence="3 6" id="KW-0812">Transmembrane</keyword>
<feature type="transmembrane region" description="Helical" evidence="6">
    <location>
        <begin position="142"/>
        <end position="163"/>
    </location>
</feature>
<evidence type="ECO:0000256" key="2">
    <source>
        <dbReference type="ARBA" id="ARBA00005587"/>
    </source>
</evidence>
<dbReference type="PANTHER" id="PTHR31123:SF1">
    <property type="entry name" value="ACCUMULATION OF DYADS PROTEIN 2-RELATED"/>
    <property type="match status" value="1"/>
</dbReference>
<evidence type="ECO:0000256" key="3">
    <source>
        <dbReference type="ARBA" id="ARBA00022692"/>
    </source>
</evidence>
<protein>
    <recommendedName>
        <fullName evidence="9">Ammonia transport outward protein 2</fullName>
    </recommendedName>
</protein>
<dbReference type="AlphaFoldDB" id="A0A8J5UK19"/>
<dbReference type="Pfam" id="PF01184">
    <property type="entry name" value="Gpr1_Fun34_YaaH"/>
    <property type="match status" value="1"/>
</dbReference>
<reference evidence="7 8" key="1">
    <citation type="journal article" date="2021" name="DNA Res.">
        <title>Genome analysis of Candida subhashii reveals its hybrid nature and dual mitochondrial genome conformations.</title>
        <authorList>
            <person name="Mixao V."/>
            <person name="Hegedusova E."/>
            <person name="Saus E."/>
            <person name="Pryszcz L.P."/>
            <person name="Cillingova A."/>
            <person name="Nosek J."/>
            <person name="Gabaldon T."/>
        </authorList>
    </citation>
    <scope>NUCLEOTIDE SEQUENCE [LARGE SCALE GENOMIC DNA]</scope>
    <source>
        <strain evidence="7 8">CBS 10753</strain>
    </source>
</reference>
<organism evidence="7 8">
    <name type="scientific">[Candida] subhashii</name>
    <dbReference type="NCBI Taxonomy" id="561895"/>
    <lineage>
        <taxon>Eukaryota</taxon>
        <taxon>Fungi</taxon>
        <taxon>Dikarya</taxon>
        <taxon>Ascomycota</taxon>
        <taxon>Saccharomycotina</taxon>
        <taxon>Pichiomycetes</taxon>
        <taxon>Debaryomycetaceae</taxon>
        <taxon>Spathaspora</taxon>
    </lineage>
</organism>
<feature type="transmembrane region" description="Helical" evidence="6">
    <location>
        <begin position="169"/>
        <end position="191"/>
    </location>
</feature>
<comment type="similarity">
    <text evidence="2">Belongs to the acetate uptake transporter (AceTr) (TC 2.A.96) family.</text>
</comment>
<dbReference type="Proteomes" id="UP000694255">
    <property type="component" value="Unassembled WGS sequence"/>
</dbReference>
<gene>
    <name evidence="7" type="ORF">J8A68_004945</name>
</gene>
<comment type="caution">
    <text evidence="7">The sequence shown here is derived from an EMBL/GenBank/DDBJ whole genome shotgun (WGS) entry which is preliminary data.</text>
</comment>
<evidence type="ECO:0000256" key="6">
    <source>
        <dbReference type="SAM" id="Phobius"/>
    </source>
</evidence>
<dbReference type="GeneID" id="73471745"/>
<dbReference type="PANTHER" id="PTHR31123">
    <property type="entry name" value="ACCUMULATION OF DYADS PROTEIN 2-RELATED"/>
    <property type="match status" value="1"/>
</dbReference>
<dbReference type="GO" id="GO:0005886">
    <property type="term" value="C:plasma membrane"/>
    <property type="evidence" value="ECO:0007669"/>
    <property type="project" value="TreeGrafter"/>
</dbReference>
<comment type="subcellular location">
    <subcellularLocation>
        <location evidence="1">Membrane</location>
        <topology evidence="1">Multi-pass membrane protein</topology>
    </subcellularLocation>
</comment>
<keyword evidence="5 6" id="KW-0472">Membrane</keyword>
<dbReference type="RefSeq" id="XP_049261809.1">
    <property type="nucleotide sequence ID" value="XM_049408957.1"/>
</dbReference>
<dbReference type="GO" id="GO:0015123">
    <property type="term" value="F:acetate transmembrane transporter activity"/>
    <property type="evidence" value="ECO:0007669"/>
    <property type="project" value="TreeGrafter"/>
</dbReference>
<feature type="transmembrane region" description="Helical" evidence="6">
    <location>
        <begin position="229"/>
        <end position="247"/>
    </location>
</feature>
<evidence type="ECO:0000256" key="4">
    <source>
        <dbReference type="ARBA" id="ARBA00022989"/>
    </source>
</evidence>
<dbReference type="InterPro" id="IPR000791">
    <property type="entry name" value="Gpr1/Fun34/SatP-like"/>
</dbReference>
<evidence type="ECO:0000313" key="7">
    <source>
        <dbReference type="EMBL" id="KAG7661576.1"/>
    </source>
</evidence>
<keyword evidence="8" id="KW-1185">Reference proteome</keyword>
<proteinExistence type="inferred from homology"/>